<reference evidence="1 2" key="1">
    <citation type="submission" date="2018-03" db="EMBL/GenBank/DDBJ databases">
        <title>Phenotypic and genomic properties of Cyclonatronum proteinivorum gen. nov., sp. nov., a haloalkaliphilic bacteroidete from soda lakes possessing Na+-translocating rhodopsin.</title>
        <authorList>
            <person name="Toshchakov S.V."/>
            <person name="Korzhenkov A."/>
            <person name="Samarov N.I."/>
            <person name="Kublanov I.V."/>
            <person name="Muntyan M.S."/>
            <person name="Sorokin D.Y."/>
        </authorList>
    </citation>
    <scope>NUCLEOTIDE SEQUENCE [LARGE SCALE GENOMIC DNA]</scope>
    <source>
        <strain evidence="1 2">Omega</strain>
    </source>
</reference>
<dbReference type="InterPro" id="IPR010235">
    <property type="entry name" value="HepT"/>
</dbReference>
<dbReference type="KEGG" id="cprv:CYPRO_1445"/>
<sequence>MHNDSLQPHPFADYQKMMCATLQLVEEADLSQLSELELLGLYKGFELTVDFAVKTLKDKMEDDGIVLQQLSPKGILRQAWQAKYLDEIEPWISMINDRNLLSHTHDAHLLVNVLPAVQQTYLPLLRKLRDDLEALP</sequence>
<dbReference type="EMBL" id="CP027806">
    <property type="protein sequence ID" value="AXJ00701.1"/>
    <property type="molecule type" value="Genomic_DNA"/>
</dbReference>
<dbReference type="SUPFAM" id="SSF81593">
    <property type="entry name" value="Nucleotidyltransferase substrate binding subunit/domain"/>
    <property type="match status" value="1"/>
</dbReference>
<dbReference type="GO" id="GO:0016740">
    <property type="term" value="F:transferase activity"/>
    <property type="evidence" value="ECO:0007669"/>
    <property type="project" value="UniProtKB-KW"/>
</dbReference>
<dbReference type="Gene3D" id="1.20.120.330">
    <property type="entry name" value="Nucleotidyltransferases domain 2"/>
    <property type="match status" value="1"/>
</dbReference>
<dbReference type="Pfam" id="PF08780">
    <property type="entry name" value="NTase_sub_bind"/>
    <property type="match status" value="1"/>
</dbReference>
<evidence type="ECO:0000313" key="1">
    <source>
        <dbReference type="EMBL" id="AXJ00701.1"/>
    </source>
</evidence>
<keyword evidence="2" id="KW-1185">Reference proteome</keyword>
<protein>
    <submittedName>
        <fullName evidence="1">Nucleotidyltransferase substrate binding protein, HI0074 family</fullName>
    </submittedName>
</protein>
<dbReference type="RefSeq" id="WP_114983968.1">
    <property type="nucleotide sequence ID" value="NZ_CP027806.1"/>
</dbReference>
<proteinExistence type="predicted"/>
<evidence type="ECO:0000313" key="2">
    <source>
        <dbReference type="Proteomes" id="UP000254808"/>
    </source>
</evidence>
<dbReference type="OrthoDB" id="9810452at2"/>
<keyword evidence="1" id="KW-0808">Transferase</keyword>
<name>A0A345UJP9_9BACT</name>
<dbReference type="NCBIfam" id="TIGR01987">
    <property type="entry name" value="HI0074"/>
    <property type="match status" value="1"/>
</dbReference>
<dbReference type="Proteomes" id="UP000254808">
    <property type="component" value="Chromosome"/>
</dbReference>
<accession>A0A345UJP9</accession>
<dbReference type="AlphaFoldDB" id="A0A345UJP9"/>
<organism evidence="1 2">
    <name type="scientific">Cyclonatronum proteinivorum</name>
    <dbReference type="NCBI Taxonomy" id="1457365"/>
    <lineage>
        <taxon>Bacteria</taxon>
        <taxon>Pseudomonadati</taxon>
        <taxon>Balneolota</taxon>
        <taxon>Balneolia</taxon>
        <taxon>Balneolales</taxon>
        <taxon>Cyclonatronaceae</taxon>
        <taxon>Cyclonatronum</taxon>
    </lineage>
</organism>
<gene>
    <name evidence="1" type="ORF">CYPRO_1445</name>
</gene>